<organism evidence="2 3">
    <name type="scientific">Niastella vici</name>
    <dbReference type="NCBI Taxonomy" id="1703345"/>
    <lineage>
        <taxon>Bacteria</taxon>
        <taxon>Pseudomonadati</taxon>
        <taxon>Bacteroidota</taxon>
        <taxon>Chitinophagia</taxon>
        <taxon>Chitinophagales</taxon>
        <taxon>Chitinophagaceae</taxon>
        <taxon>Niastella</taxon>
    </lineage>
</organism>
<dbReference type="Proteomes" id="UP000192796">
    <property type="component" value="Unassembled WGS sequence"/>
</dbReference>
<proteinExistence type="predicted"/>
<gene>
    <name evidence="2" type="ORF">A3860_24070</name>
</gene>
<keyword evidence="1" id="KW-0812">Transmembrane</keyword>
<protein>
    <submittedName>
        <fullName evidence="2">Uncharacterized protein</fullName>
    </submittedName>
</protein>
<dbReference type="STRING" id="1703345.A3860_24070"/>
<keyword evidence="1" id="KW-0472">Membrane</keyword>
<accession>A0A1V9FYL7</accession>
<dbReference type="AlphaFoldDB" id="A0A1V9FYL7"/>
<name>A0A1V9FYL7_9BACT</name>
<keyword evidence="1" id="KW-1133">Transmembrane helix</keyword>
<feature type="transmembrane region" description="Helical" evidence="1">
    <location>
        <begin position="26"/>
        <end position="47"/>
    </location>
</feature>
<evidence type="ECO:0000313" key="3">
    <source>
        <dbReference type="Proteomes" id="UP000192796"/>
    </source>
</evidence>
<comment type="caution">
    <text evidence="2">The sequence shown here is derived from an EMBL/GenBank/DDBJ whole genome shotgun (WGS) entry which is preliminary data.</text>
</comment>
<dbReference type="EMBL" id="LVYD01000045">
    <property type="protein sequence ID" value="OQP63424.1"/>
    <property type="molecule type" value="Genomic_DNA"/>
</dbReference>
<sequence>MEQEIEIKDSFNHDALDKTPTWIMKWGVLTVLLAIIALLCLAAIIPYDQTISFPVTIGNDKATYVTADASGNVEVNKLTGAQQVKKGDTLLVVSAPEQLKRYVISPCTGYTIHSNNQLFNTNQVKAGDTLATILPIIDPLFKVTAVGYYNGQLPQNLLHSAKVFIKLPETTGNNFAAESRILYASLIAEAGKGHMVMLTPESNSLKKLAELAPLYHGMKATATVIQKQRSILQWIFD</sequence>
<dbReference type="RefSeq" id="WP_081147687.1">
    <property type="nucleotide sequence ID" value="NZ_LVYD01000045.1"/>
</dbReference>
<evidence type="ECO:0000256" key="1">
    <source>
        <dbReference type="SAM" id="Phobius"/>
    </source>
</evidence>
<evidence type="ECO:0000313" key="2">
    <source>
        <dbReference type="EMBL" id="OQP63424.1"/>
    </source>
</evidence>
<reference evidence="2 3" key="1">
    <citation type="submission" date="2016-03" db="EMBL/GenBank/DDBJ databases">
        <title>Niastella vici sp. nov., isolated from farmland soil.</title>
        <authorList>
            <person name="Chen L."/>
            <person name="Wang D."/>
            <person name="Yang S."/>
            <person name="Wang G."/>
        </authorList>
    </citation>
    <scope>NUCLEOTIDE SEQUENCE [LARGE SCALE GENOMIC DNA]</scope>
    <source>
        <strain evidence="2 3">DJ57</strain>
    </source>
</reference>
<dbReference type="OrthoDB" id="7057889at2"/>
<keyword evidence="3" id="KW-1185">Reference proteome</keyword>